<dbReference type="Pfam" id="PF13699">
    <property type="entry name" value="eCIS_core"/>
    <property type="match status" value="1"/>
</dbReference>
<dbReference type="EMBL" id="VJZC01000152">
    <property type="protein sequence ID" value="MPY59619.1"/>
    <property type="molecule type" value="Genomic_DNA"/>
</dbReference>
<accession>A0A5N8XJJ6</accession>
<feature type="region of interest" description="Disordered" evidence="1">
    <location>
        <begin position="1631"/>
        <end position="1935"/>
    </location>
</feature>
<feature type="compositionally biased region" description="Low complexity" evidence="1">
    <location>
        <begin position="1061"/>
        <end position="1071"/>
    </location>
</feature>
<reference evidence="3 4" key="1">
    <citation type="submission" date="2019-07" db="EMBL/GenBank/DDBJ databases">
        <title>New species of Amycolatopsis and Streptomyces.</title>
        <authorList>
            <person name="Duangmal K."/>
            <person name="Teo W.F.A."/>
            <person name="Lipun K."/>
        </authorList>
    </citation>
    <scope>NUCLEOTIDE SEQUENCE [LARGE SCALE GENOMIC DNA]</scope>
    <source>
        <strain evidence="3 4">NBRC 106415</strain>
    </source>
</reference>
<feature type="compositionally biased region" description="Basic and acidic residues" evidence="1">
    <location>
        <begin position="1697"/>
        <end position="1759"/>
    </location>
</feature>
<evidence type="ECO:0000259" key="2">
    <source>
        <dbReference type="Pfam" id="PF13699"/>
    </source>
</evidence>
<name>A0A5N8XJJ6_9ACTN</name>
<feature type="compositionally biased region" description="Basic and acidic residues" evidence="1">
    <location>
        <begin position="23"/>
        <end position="35"/>
    </location>
</feature>
<keyword evidence="4" id="KW-1185">Reference proteome</keyword>
<feature type="region of interest" description="Disordered" evidence="1">
    <location>
        <begin position="143"/>
        <end position="179"/>
    </location>
</feature>
<dbReference type="OrthoDB" id="9153660at2"/>
<evidence type="ECO:0000256" key="1">
    <source>
        <dbReference type="SAM" id="MobiDB-lite"/>
    </source>
</evidence>
<evidence type="ECO:0000313" key="3">
    <source>
        <dbReference type="EMBL" id="MPY59619.1"/>
    </source>
</evidence>
<organism evidence="3 4">
    <name type="scientific">Streptomyces spongiae</name>
    <dbReference type="NCBI Taxonomy" id="565072"/>
    <lineage>
        <taxon>Bacteria</taxon>
        <taxon>Bacillati</taxon>
        <taxon>Actinomycetota</taxon>
        <taxon>Actinomycetes</taxon>
        <taxon>Kitasatosporales</taxon>
        <taxon>Streptomycetaceae</taxon>
        <taxon>Streptomyces</taxon>
    </lineage>
</organism>
<feature type="compositionally biased region" description="Gly residues" evidence="1">
    <location>
        <begin position="397"/>
        <end position="407"/>
    </location>
</feature>
<feature type="compositionally biased region" description="Low complexity" evidence="1">
    <location>
        <begin position="1686"/>
        <end position="1696"/>
    </location>
</feature>
<sequence>MTSSTQAGRSEQSAEQRRRKRKEQAAKSRTPEPKDIVSGAGQPLDPGVRRELEEQLGHDLSRVRLHTGRDAGQLTDLLGADAVAVGQDVFFREGAYLPGTDEGRRLLAHELLHTVQNPHGLGALRAGREPGAVSLPQQAIEREAESAAQDLVRPESARTESARAEESAPEVEEGQATPGWLRYATVDADRNRAEAIDPATLVDRLTNSVVRSLRGDPEDLSQRTRKQLARMPAELLDSVLARLESRLLGSEHDRVLDFVDEIEAYDDYAEDGLERDSHDAPQIEPDTAEQVRTERENELRDAEERKAADERPRLAPGPEKERAAEEDAAGSTPQNGGTPEQGTTPQGGGAPRGPEETGAGAGAGAGGGGGQEASTAPAPASQKERSAASGGKSEAGQQGGQQVGQQGGDKKSQDAAGKDKGGQGKGGKETTEQEETPAASKEESAAKNRPGAAEAMVAGQRLKQQDKRGQEKPKGALATSGKDTQLTSRSGTLEGKRNQDVEDLEEETEEDTAGSGSESEVEAGGEEPSAWDIKLQPEDFLPKQDLDVSGLPTADTLDPATAPATPSFPAPPPTRADEVQARRDAEDAEDAEDEAAEAEPDEEASDVSDEPESAAPVTEGGPAGDGGFGGLALEQAAAPAVPSTASRDPKAGDDPKVGAVAAQTTVQEAPGKADGKSEGGSEAKEPAAKEEKGTAAGGDKAAAAPEKESQQATGGRSAQTGAEGKDGAKESAGGAGSEASGSQGPESAQTAQDTAGSAGGTGGPGASGGSPASGASGATGATGSSDTATSGGGTQGSAPESRARTETPAAAPKSAPATQESAPAPAPQATPKAAPEAKGAPETAPDTAPVPKAAPSRGSSGGGGGRGGGGGGGAAPARGKGKKDSGPAPNLSGVSLEAGLSTASKLKPHKALRAMGGVGGAVDRTVGDEHKTLASAPPAMQRPAGAPQTLEGKPRTDAPAQYAQDPAQQAREPDKEDAEVTGAKPPEGQIEAEKAEEPGGWDTFKMALGFIGGKIVNGIASAFGADEPVVDEQELAAKFAGLPTKDEALKQAQAGNAPGVEMEGGAEQASGEQGGHVDAKGQETIGTAQDDAGRGMGEDQVYPSAPKEQLTAKVPGQGGGGGEGVGAEGGGATGAVPPEAASEVAEHERGPQFQAAFSEGQKGVSESRQAKDRDFRDSQAKHKQQVDAEIAANTETQAGEREKATAEVSAQREDWRAEQDKELKNLGDKKTGRQEKVRQDVKDEEKKTDDKVNAEKDGSDRKIKEKADSAEKEANGKKDDAAQESGNWVTKAFEWIKQKVIEIKNAIVTVIKAARDAVVTFIQDFKKNVVGWINAARKAIVDAIKNLITDLIEFAKSMVRAIIDLAKRIRNLITSLIQAAIALVNRLATMLKQAISDLLNAIGRLLSSILEILKKALLDVVKAIVAAVKAVLDFAAGLLNSLGEFMLIAVDFLSDPGGWLSGAKNSAVDGAKNHLFREVKAAVKEWFQSKIEEIIGIPKAVINKLIKGGITLEQIVKETWDAIVPQLPFIIGEIVITKVIAKLIPGAGWVMAVIDAIRTAIGALSEILRAMGAVLDWLKAVRSGGAGILFAKAVAAGIVALLELAYEALLSGIGKYVAKVGRRFKNIAAKLGQGKGGKGDGRKPAADGSDDRGGKRDRTPADGKPESTVPTARPTTAAPQPGKTTGPGAKPVAKPGPKADPKKPTTKTPDKDTTPGKPKDTTPGKPKDDRTGDGKRPTDAADRPGRSAKEKPGDNRDTRPTPAPKPKPKPEPQPKPKTDTDAKPKPKDSTPDKPKDDKDAPGTKPKDDKDVPGTKPKDDDKDAPGRPKDGDKDAPGKPKDQDPTKPKDPNKPKDDGKGTPTKPKDKDGKDGDSPRRPRPDRDGPRRPRPKDEKKGPGRSRPRPDKRGPGRPKSKPDKDRTKKDENSRDSKDDRLREIVARIRPRLFKAMQPGIPRSPFLGLLRSMKLHYRLTGLTPVGGDPFTVVASLNPSRPVLGGDYSEPRSEPSAYPNPPGAPGAIDDMPKPKLPDFHGGRANTISAEFLSARRATKGSKPHSSPPGWDYITDPSRKLQQGGAWVRAHLLPERLGGKGTENNLVPARRAVNKDLELGIEEPAWKAFGNKFKAPIWYESRVKFGNSGAVADIPTYIRSTFGQYNKIKGTGTKRSDWQRKGATKSLGLDLEPPQLDEKRKLWINTYGATQIRKWLKVPMSVGEHIVDERSKQSGGQFINLRDFVTAMRARRDGSGPGTLLKLEDAITQLRTLQTAGKVGWDPLHKEK</sequence>
<feature type="compositionally biased region" description="Basic and acidic residues" evidence="1">
    <location>
        <begin position="535"/>
        <end position="546"/>
    </location>
</feature>
<feature type="compositionally biased region" description="Polar residues" evidence="1">
    <location>
        <begin position="710"/>
        <end position="720"/>
    </location>
</feature>
<feature type="compositionally biased region" description="Acidic residues" evidence="1">
    <location>
        <begin position="501"/>
        <end position="512"/>
    </location>
</feature>
<feature type="compositionally biased region" description="Gly residues" evidence="1">
    <location>
        <begin position="1116"/>
        <end position="1133"/>
    </location>
</feature>
<feature type="compositionally biased region" description="Low complexity" evidence="1">
    <location>
        <begin position="1134"/>
        <end position="1143"/>
    </location>
</feature>
<dbReference type="InterPro" id="IPR025295">
    <property type="entry name" value="eCIS_core_dom"/>
</dbReference>
<protein>
    <submittedName>
        <fullName evidence="3">DUF4157 domain-containing protein</fullName>
    </submittedName>
</protein>
<feature type="compositionally biased region" description="Low complexity" evidence="1">
    <location>
        <begin position="957"/>
        <end position="970"/>
    </location>
</feature>
<feature type="region of interest" description="Disordered" evidence="1">
    <location>
        <begin position="918"/>
        <end position="1001"/>
    </location>
</feature>
<feature type="compositionally biased region" description="Basic and acidic residues" evidence="1">
    <location>
        <begin position="575"/>
        <end position="585"/>
    </location>
</feature>
<feature type="region of interest" description="Disordered" evidence="1">
    <location>
        <begin position="1"/>
        <end position="47"/>
    </location>
</feature>
<dbReference type="Proteomes" id="UP000400924">
    <property type="component" value="Unassembled WGS sequence"/>
</dbReference>
<feature type="compositionally biased region" description="Low complexity" evidence="1">
    <location>
        <begin position="332"/>
        <end position="344"/>
    </location>
</feature>
<feature type="compositionally biased region" description="Basic and acidic residues" evidence="1">
    <location>
        <begin position="1198"/>
        <end position="1281"/>
    </location>
</feature>
<feature type="compositionally biased region" description="Low complexity" evidence="1">
    <location>
        <begin position="1670"/>
        <end position="1679"/>
    </location>
</feature>
<feature type="compositionally biased region" description="Basic and acidic residues" evidence="1">
    <location>
        <begin position="289"/>
        <end position="325"/>
    </location>
</feature>
<feature type="compositionally biased region" description="Basic and acidic residues" evidence="1">
    <location>
        <begin position="1168"/>
        <end position="1186"/>
    </location>
</feature>
<dbReference type="RefSeq" id="WP_152773097.1">
    <property type="nucleotide sequence ID" value="NZ_VJZC01000152.1"/>
</dbReference>
<evidence type="ECO:0000313" key="4">
    <source>
        <dbReference type="Proteomes" id="UP000400924"/>
    </source>
</evidence>
<feature type="compositionally biased region" description="Basic and acidic residues" evidence="1">
    <location>
        <begin position="1637"/>
        <end position="1665"/>
    </location>
</feature>
<feature type="compositionally biased region" description="Gly residues" evidence="1">
    <location>
        <begin position="621"/>
        <end position="630"/>
    </location>
</feature>
<feature type="compositionally biased region" description="Polar residues" evidence="1">
    <location>
        <begin position="481"/>
        <end position="491"/>
    </location>
</feature>
<feature type="compositionally biased region" description="Basic and acidic residues" evidence="1">
    <location>
        <begin position="463"/>
        <end position="474"/>
    </location>
</feature>
<feature type="domain" description="eCIS core" evidence="2">
    <location>
        <begin position="43"/>
        <end position="118"/>
    </location>
</feature>
<feature type="region of interest" description="Disordered" evidence="1">
    <location>
        <begin position="274"/>
        <end position="896"/>
    </location>
</feature>
<feature type="compositionally biased region" description="Basic and acidic residues" evidence="1">
    <location>
        <begin position="408"/>
        <end position="431"/>
    </location>
</feature>
<feature type="compositionally biased region" description="Basic and acidic residues" evidence="1">
    <location>
        <begin position="671"/>
        <end position="693"/>
    </location>
</feature>
<gene>
    <name evidence="3" type="ORF">FNH08_21360</name>
</gene>
<feature type="compositionally biased region" description="Gly residues" evidence="1">
    <location>
        <begin position="359"/>
        <end position="371"/>
    </location>
</feature>
<proteinExistence type="predicted"/>
<comment type="caution">
    <text evidence="3">The sequence shown here is derived from an EMBL/GenBank/DDBJ whole genome shotgun (WGS) entry which is preliminary data.</text>
</comment>
<feature type="region of interest" description="Disordered" evidence="1">
    <location>
        <begin position="1055"/>
        <end position="1283"/>
    </location>
</feature>
<feature type="compositionally biased region" description="Low complexity" evidence="1">
    <location>
        <begin position="769"/>
        <end position="789"/>
    </location>
</feature>
<feature type="compositionally biased region" description="Basic and acidic residues" evidence="1">
    <location>
        <begin position="647"/>
        <end position="656"/>
    </location>
</feature>
<feature type="region of interest" description="Disordered" evidence="1">
    <location>
        <begin position="1995"/>
        <end position="2024"/>
    </location>
</feature>
<feature type="compositionally biased region" description="Acidic residues" evidence="1">
    <location>
        <begin position="586"/>
        <end position="612"/>
    </location>
</feature>
<feature type="compositionally biased region" description="Basic and acidic residues" evidence="1">
    <location>
        <begin position="152"/>
        <end position="166"/>
    </location>
</feature>
<feature type="compositionally biased region" description="Basic and acidic residues" evidence="1">
    <location>
        <begin position="1768"/>
        <end position="1935"/>
    </location>
</feature>
<feature type="compositionally biased region" description="Gly residues" evidence="1">
    <location>
        <begin position="757"/>
        <end position="768"/>
    </location>
</feature>
<feature type="compositionally biased region" description="Low complexity" evidence="1">
    <location>
        <begin position="737"/>
        <end position="756"/>
    </location>
</feature>
<feature type="compositionally biased region" description="Low complexity" evidence="1">
    <location>
        <begin position="808"/>
        <end position="858"/>
    </location>
</feature>
<feature type="compositionally biased region" description="Low complexity" evidence="1">
    <location>
        <begin position="551"/>
        <end position="565"/>
    </location>
</feature>
<feature type="compositionally biased region" description="Gly residues" evidence="1">
    <location>
        <begin position="859"/>
        <end position="874"/>
    </location>
</feature>